<dbReference type="SUPFAM" id="SSF52540">
    <property type="entry name" value="P-loop containing nucleoside triphosphate hydrolases"/>
    <property type="match status" value="1"/>
</dbReference>
<gene>
    <name evidence="3" type="ORF">CQA58_07840</name>
</gene>
<dbReference type="InterPro" id="IPR027417">
    <property type="entry name" value="P-loop_NTPase"/>
</dbReference>
<dbReference type="RefSeq" id="WP_115570159.1">
    <property type="nucleotide sequence ID" value="NZ_NXLV01000021.1"/>
</dbReference>
<organism evidence="3 4">
    <name type="scientific">Helicobacter brantae</name>
    <dbReference type="NCBI Taxonomy" id="375927"/>
    <lineage>
        <taxon>Bacteria</taxon>
        <taxon>Pseudomonadati</taxon>
        <taxon>Campylobacterota</taxon>
        <taxon>Epsilonproteobacteria</taxon>
        <taxon>Campylobacterales</taxon>
        <taxon>Helicobacteraceae</taxon>
        <taxon>Helicobacter</taxon>
    </lineage>
</organism>
<evidence type="ECO:0000256" key="1">
    <source>
        <dbReference type="ARBA" id="ARBA00023266"/>
    </source>
</evidence>
<keyword evidence="1" id="KW-0711">Selenium</keyword>
<dbReference type="PANTHER" id="PTHR30401">
    <property type="entry name" value="TRNA 2-SELENOURIDINE SYNTHASE"/>
    <property type="match status" value="1"/>
</dbReference>
<name>A0A3D8IUB7_9HELI</name>
<dbReference type="Pfam" id="PF00581">
    <property type="entry name" value="Rhodanese"/>
    <property type="match status" value="1"/>
</dbReference>
<protein>
    <submittedName>
        <fullName evidence="3">tRNA 2-selenouridine(34) synthase MnmH</fullName>
    </submittedName>
</protein>
<accession>A0A3D8IUB7</accession>
<keyword evidence="4" id="KW-1185">Reference proteome</keyword>
<reference evidence="3 4" key="1">
    <citation type="submission" date="2018-04" db="EMBL/GenBank/DDBJ databases">
        <title>Novel Campyloabacter and Helicobacter Species and Strains.</title>
        <authorList>
            <person name="Mannion A.J."/>
            <person name="Shen Z."/>
            <person name="Fox J.G."/>
        </authorList>
    </citation>
    <scope>NUCLEOTIDE SEQUENCE [LARGE SCALE GENOMIC DNA]</scope>
    <source>
        <strain evidence="3 4">MIT 04-9366</strain>
    </source>
</reference>
<dbReference type="AlphaFoldDB" id="A0A3D8IUB7"/>
<dbReference type="PROSITE" id="PS50206">
    <property type="entry name" value="RHODANESE_3"/>
    <property type="match status" value="1"/>
</dbReference>
<dbReference type="EMBL" id="NXLV01000021">
    <property type="protein sequence ID" value="RDU68877.1"/>
    <property type="molecule type" value="Genomic_DNA"/>
</dbReference>
<dbReference type="InterPro" id="IPR036873">
    <property type="entry name" value="Rhodanese-like_dom_sf"/>
</dbReference>
<dbReference type="Gene3D" id="3.40.250.10">
    <property type="entry name" value="Rhodanese-like domain"/>
    <property type="match status" value="1"/>
</dbReference>
<dbReference type="InterPro" id="IPR017582">
    <property type="entry name" value="SelU"/>
</dbReference>
<dbReference type="Pfam" id="PF26341">
    <property type="entry name" value="AAA_SelU"/>
    <property type="match status" value="1"/>
</dbReference>
<evidence type="ECO:0000313" key="3">
    <source>
        <dbReference type="EMBL" id="RDU68877.1"/>
    </source>
</evidence>
<sequence length="322" mass="37485">MRNRFIIDVRSKREYAYSHIPNALSFPVLDDAQYEEVGTLYRQNTFEAKRIGSIYICQNIAQHLKNQEIFHPKNKLILYCARGGQRSKSFWSILSSIGFDCERIDGGYKTYRNKVLTYFSTPPTQHFITLYGMTGCGKSELIEHCSSWSIDIEGLSKHYGSSFGDEANSFLGQPSNSMFENELYEELDQKSGVLLIEGESKKLGKIILPTPFFQAYHSGYKVLITSSMQKRIQRIVAIYSSIKEQDFLSSLQKIRPYIQKEYLEDILKHWDKRDFESIAEILLEKYYDRVYRQTDCEITISSDDLEGAVRELERIRENLLQI</sequence>
<dbReference type="InterPro" id="IPR058840">
    <property type="entry name" value="AAA_SelU"/>
</dbReference>
<dbReference type="GO" id="GO:0043828">
    <property type="term" value="F:tRNA 2-selenouridine synthase activity"/>
    <property type="evidence" value="ECO:0007669"/>
    <property type="project" value="InterPro"/>
</dbReference>
<dbReference type="GO" id="GO:0002098">
    <property type="term" value="P:tRNA wobble uridine modification"/>
    <property type="evidence" value="ECO:0007669"/>
    <property type="project" value="InterPro"/>
</dbReference>
<dbReference type="PANTHER" id="PTHR30401:SF0">
    <property type="entry name" value="TRNA 2-SELENOURIDINE SYNTHASE"/>
    <property type="match status" value="1"/>
</dbReference>
<comment type="caution">
    <text evidence="3">The sequence shown here is derived from an EMBL/GenBank/DDBJ whole genome shotgun (WGS) entry which is preliminary data.</text>
</comment>
<evidence type="ECO:0000259" key="2">
    <source>
        <dbReference type="PROSITE" id="PS50206"/>
    </source>
</evidence>
<dbReference type="SUPFAM" id="SSF52821">
    <property type="entry name" value="Rhodanese/Cell cycle control phosphatase"/>
    <property type="match status" value="1"/>
</dbReference>
<dbReference type="OrthoDB" id="285281at2"/>
<proteinExistence type="predicted"/>
<dbReference type="NCBIfam" id="TIGR03167">
    <property type="entry name" value="tRNA_sel_U_synt"/>
    <property type="match status" value="1"/>
</dbReference>
<evidence type="ECO:0000313" key="4">
    <source>
        <dbReference type="Proteomes" id="UP000257045"/>
    </source>
</evidence>
<dbReference type="SMART" id="SM00450">
    <property type="entry name" value="RHOD"/>
    <property type="match status" value="1"/>
</dbReference>
<dbReference type="InterPro" id="IPR001763">
    <property type="entry name" value="Rhodanese-like_dom"/>
</dbReference>
<dbReference type="NCBIfam" id="NF008750">
    <property type="entry name" value="PRK11784.1-2"/>
    <property type="match status" value="1"/>
</dbReference>
<dbReference type="Proteomes" id="UP000257045">
    <property type="component" value="Unassembled WGS sequence"/>
</dbReference>
<feature type="domain" description="Rhodanese" evidence="2">
    <location>
        <begin position="6"/>
        <end position="120"/>
    </location>
</feature>